<evidence type="ECO:0000256" key="2">
    <source>
        <dbReference type="ARBA" id="ARBA00007362"/>
    </source>
</evidence>
<feature type="transmembrane region" description="Helical" evidence="8">
    <location>
        <begin position="272"/>
        <end position="290"/>
    </location>
</feature>
<comment type="similarity">
    <text evidence="2">Belongs to the EamA transporter family.</text>
</comment>
<keyword evidence="4" id="KW-1003">Cell membrane</keyword>
<keyword evidence="3" id="KW-0813">Transport</keyword>
<reference evidence="10 12" key="1">
    <citation type="journal article" date="2011" name="J. Bacteriol.">
        <title>Draft genome sequence of the thermoalkaliphilic Caldalkalibacillus thermarum strain TA2.A1.</title>
        <authorList>
            <person name="Kalamorz F."/>
            <person name="Keis S."/>
            <person name="McMillan D.G."/>
            <person name="Olsson K."/>
            <person name="Stanton J.A."/>
            <person name="Stockwell P."/>
            <person name="Black M.A."/>
            <person name="Klingeman D.M."/>
            <person name="Land M.L."/>
            <person name="Han C.S."/>
            <person name="Martin S.L."/>
            <person name="Becher S.A."/>
            <person name="Peddie C.J."/>
            <person name="Morgan H.W."/>
            <person name="Matthies D."/>
            <person name="Preiss L."/>
            <person name="Meier T."/>
            <person name="Brown S.D."/>
            <person name="Cook G.M."/>
        </authorList>
    </citation>
    <scope>NUCLEOTIDE SEQUENCE [LARGE SCALE GENOMIC DNA]</scope>
    <source>
        <strain evidence="10 12">TA2.A1</strain>
    </source>
</reference>
<feature type="transmembrane region" description="Helical" evidence="8">
    <location>
        <begin position="215"/>
        <end position="235"/>
    </location>
</feature>
<dbReference type="EMBL" id="CP082237">
    <property type="protein sequence ID" value="QZT32868.1"/>
    <property type="molecule type" value="Genomic_DNA"/>
</dbReference>
<evidence type="ECO:0000256" key="3">
    <source>
        <dbReference type="ARBA" id="ARBA00022448"/>
    </source>
</evidence>
<keyword evidence="6 8" id="KW-1133">Transmembrane helix</keyword>
<feature type="transmembrane region" description="Helical" evidence="8">
    <location>
        <begin position="109"/>
        <end position="126"/>
    </location>
</feature>
<keyword evidence="13" id="KW-1185">Reference proteome</keyword>
<dbReference type="InterPro" id="IPR000620">
    <property type="entry name" value="EamA_dom"/>
</dbReference>
<dbReference type="AlphaFoldDB" id="F5L5L5"/>
<dbReference type="Pfam" id="PF00892">
    <property type="entry name" value="EamA"/>
    <property type="match status" value="1"/>
</dbReference>
<dbReference type="NCBIfam" id="TIGR00688">
    <property type="entry name" value="rarD"/>
    <property type="match status" value="1"/>
</dbReference>
<evidence type="ECO:0000313" key="12">
    <source>
        <dbReference type="Proteomes" id="UP000010716"/>
    </source>
</evidence>
<evidence type="ECO:0000313" key="13">
    <source>
        <dbReference type="Proteomes" id="UP000825179"/>
    </source>
</evidence>
<dbReference type="Proteomes" id="UP000010716">
    <property type="component" value="Unassembled WGS sequence"/>
</dbReference>
<reference evidence="11 13" key="2">
    <citation type="journal article" date="2020" name="Extremophiles">
        <title>Genomic analysis of Caldalkalibacillus thermarum TA2.A1 reveals aerobic alkaliphilic metabolism and evolutionary hallmarks linking alkaliphilic bacteria and plant life.</title>
        <authorList>
            <person name="de Jong S.I."/>
            <person name="van den Broek M.A."/>
            <person name="Merkel A.Y."/>
            <person name="de la Torre Cortes P."/>
            <person name="Kalamorz F."/>
            <person name="Cook G.M."/>
            <person name="van Loosdrecht M.C.M."/>
            <person name="McMillan D.G.G."/>
        </authorList>
    </citation>
    <scope>NUCLEOTIDE SEQUENCE [LARGE SCALE GENOMIC DNA]</scope>
    <source>
        <strain evidence="11 13">TA2.A1</strain>
    </source>
</reference>
<dbReference type="RefSeq" id="WP_007503825.1">
    <property type="nucleotide sequence ID" value="NZ_AFCE01000109.1"/>
</dbReference>
<gene>
    <name evidence="11" type="primary">rarD</name>
    <name evidence="10" type="ORF">CathTA2_1078</name>
    <name evidence="11" type="ORF">HUR95_10880</name>
</gene>
<reference evidence="11" key="3">
    <citation type="submission" date="2021-08" db="EMBL/GenBank/DDBJ databases">
        <authorList>
            <person name="de Jong S."/>
            <person name="van den Broek M."/>
            <person name="Merkel A."/>
            <person name="de la Torre Cortes P."/>
            <person name="Kalamorz F."/>
            <person name="Cook G."/>
            <person name="van Loosdrecht M."/>
            <person name="McMillan D."/>
        </authorList>
    </citation>
    <scope>NUCLEOTIDE SEQUENCE</scope>
    <source>
        <strain evidence="11">TA2.A1</strain>
    </source>
</reference>
<feature type="transmembrane region" description="Helical" evidence="8">
    <location>
        <begin position="7"/>
        <end position="28"/>
    </location>
</feature>
<evidence type="ECO:0000256" key="7">
    <source>
        <dbReference type="ARBA" id="ARBA00023136"/>
    </source>
</evidence>
<feature type="transmembrane region" description="Helical" evidence="8">
    <location>
        <begin position="154"/>
        <end position="172"/>
    </location>
</feature>
<feature type="transmembrane region" description="Helical" evidence="8">
    <location>
        <begin position="247"/>
        <end position="266"/>
    </location>
</feature>
<evidence type="ECO:0000256" key="4">
    <source>
        <dbReference type="ARBA" id="ARBA00022475"/>
    </source>
</evidence>
<feature type="domain" description="EamA" evidence="9">
    <location>
        <begin position="9"/>
        <end position="149"/>
    </location>
</feature>
<dbReference type="GO" id="GO:0005886">
    <property type="term" value="C:plasma membrane"/>
    <property type="evidence" value="ECO:0007669"/>
    <property type="project" value="UniProtKB-SubCell"/>
</dbReference>
<accession>F5L5L5</accession>
<feature type="transmembrane region" description="Helical" evidence="8">
    <location>
        <begin position="79"/>
        <end position="97"/>
    </location>
</feature>
<protein>
    <submittedName>
        <fullName evidence="11">EamA family transporter RarD</fullName>
    </submittedName>
    <submittedName>
        <fullName evidence="10">RarD protein, DMT superfamily transporter</fullName>
    </submittedName>
</protein>
<feature type="transmembrane region" description="Helical" evidence="8">
    <location>
        <begin position="184"/>
        <end position="203"/>
    </location>
</feature>
<feature type="transmembrane region" description="Helical" evidence="8">
    <location>
        <begin position="131"/>
        <end position="148"/>
    </location>
</feature>
<proteinExistence type="inferred from homology"/>
<evidence type="ECO:0000313" key="10">
    <source>
        <dbReference type="EMBL" id="EGL83371.1"/>
    </source>
</evidence>
<evidence type="ECO:0000256" key="5">
    <source>
        <dbReference type="ARBA" id="ARBA00022692"/>
    </source>
</evidence>
<dbReference type="PANTHER" id="PTHR22911">
    <property type="entry name" value="ACYL-MALONYL CONDENSING ENZYME-RELATED"/>
    <property type="match status" value="1"/>
</dbReference>
<name>F5L5L5_CALTT</name>
<dbReference type="InterPro" id="IPR004626">
    <property type="entry name" value="RarD"/>
</dbReference>
<evidence type="ECO:0000256" key="1">
    <source>
        <dbReference type="ARBA" id="ARBA00004651"/>
    </source>
</evidence>
<evidence type="ECO:0000256" key="6">
    <source>
        <dbReference type="ARBA" id="ARBA00022989"/>
    </source>
</evidence>
<sequence length="337" mass="37704">MNNQKQVIMGTWYAVAAYVVWGVLPLYWKLLENIPALEILAHRIIWSFVFVILILAVTSKWSELKQECLSIWRNRKQSLALISSALVISANWFVYIWAVNNDRVIETSLGYYINPLLSVLLGIVVLKERLTYWQTSSFVLATIGVLLITVHYGAIPWIALSLALSFALYGLAKKIASLNAMLGLAFETLLTLPLALLYVAWLHNTGSSSFGTSSVGTSLLLAGAGMATALPLLCFAQGARRIPLTMLGFFQYIAPSITLCLGIFVFNEPFTTIDLISFMFIWSALTLYSLSKTKLMVRLETKLNRKKNVWHLAKLSPVRVIHIGQLRDSPFLMLKLA</sequence>
<dbReference type="Proteomes" id="UP000825179">
    <property type="component" value="Chromosome"/>
</dbReference>
<evidence type="ECO:0000259" key="9">
    <source>
        <dbReference type="Pfam" id="PF00892"/>
    </source>
</evidence>
<dbReference type="InterPro" id="IPR037185">
    <property type="entry name" value="EmrE-like"/>
</dbReference>
<dbReference type="eggNOG" id="COG2962">
    <property type="taxonomic scope" value="Bacteria"/>
</dbReference>
<keyword evidence="7 8" id="KW-0472">Membrane</keyword>
<feature type="transmembrane region" description="Helical" evidence="8">
    <location>
        <begin position="40"/>
        <end position="58"/>
    </location>
</feature>
<dbReference type="KEGG" id="cthu:HUR95_10880"/>
<keyword evidence="5 8" id="KW-0812">Transmembrane</keyword>
<evidence type="ECO:0000313" key="11">
    <source>
        <dbReference type="EMBL" id="QZT32868.1"/>
    </source>
</evidence>
<comment type="subcellular location">
    <subcellularLocation>
        <location evidence="1">Cell membrane</location>
        <topology evidence="1">Multi-pass membrane protein</topology>
    </subcellularLocation>
</comment>
<dbReference type="SUPFAM" id="SSF103481">
    <property type="entry name" value="Multidrug resistance efflux transporter EmrE"/>
    <property type="match status" value="2"/>
</dbReference>
<organism evidence="10 12">
    <name type="scientific">Caldalkalibacillus thermarum (strain TA2.A1)</name>
    <dbReference type="NCBI Taxonomy" id="986075"/>
    <lineage>
        <taxon>Bacteria</taxon>
        <taxon>Bacillati</taxon>
        <taxon>Bacillota</taxon>
        <taxon>Bacilli</taxon>
        <taxon>Bacillales</taxon>
        <taxon>Bacillaceae</taxon>
        <taxon>Caldalkalibacillus</taxon>
    </lineage>
</organism>
<dbReference type="EMBL" id="AFCE01000109">
    <property type="protein sequence ID" value="EGL83371.1"/>
    <property type="molecule type" value="Genomic_DNA"/>
</dbReference>
<dbReference type="PANTHER" id="PTHR22911:SF137">
    <property type="entry name" value="SOLUTE CARRIER FAMILY 35 MEMBER G2-RELATED"/>
    <property type="match status" value="1"/>
</dbReference>
<evidence type="ECO:0000256" key="8">
    <source>
        <dbReference type="SAM" id="Phobius"/>
    </source>
</evidence>